<dbReference type="RefSeq" id="WP_345503612.1">
    <property type="nucleotide sequence ID" value="NZ_BAABLO010000011.1"/>
</dbReference>
<gene>
    <name evidence="6" type="ORF">GCM10025782_24190</name>
</gene>
<dbReference type="EMBL" id="BAABLO010000011">
    <property type="protein sequence ID" value="GAA4725244.1"/>
    <property type="molecule type" value="Genomic_DNA"/>
</dbReference>
<feature type="transmembrane region" description="Helical" evidence="4">
    <location>
        <begin position="517"/>
        <end position="535"/>
    </location>
</feature>
<keyword evidence="7" id="KW-1185">Reference proteome</keyword>
<evidence type="ECO:0000256" key="4">
    <source>
        <dbReference type="SAM" id="Phobius"/>
    </source>
</evidence>
<dbReference type="Proteomes" id="UP001500556">
    <property type="component" value="Unassembled WGS sequence"/>
</dbReference>
<name>A0ABP8YAB8_9MICO</name>
<dbReference type="InterPro" id="IPR043130">
    <property type="entry name" value="CDP-OH_PTrfase_TM_dom"/>
</dbReference>
<dbReference type="InterPro" id="IPR000462">
    <property type="entry name" value="CDP-OH_P_trans"/>
</dbReference>
<feature type="transmembrane region" description="Helical" evidence="4">
    <location>
        <begin position="623"/>
        <end position="644"/>
    </location>
</feature>
<proteinExistence type="inferred from homology"/>
<comment type="similarity">
    <text evidence="2">Belongs to the CDP-alcohol phosphatidyltransferase class-I family.</text>
</comment>
<protein>
    <recommendedName>
        <fullName evidence="5">DUF5941 domain-containing protein</fullName>
    </recommendedName>
</protein>
<dbReference type="Pfam" id="PF01066">
    <property type="entry name" value="CDP-OH_P_transf"/>
    <property type="match status" value="1"/>
</dbReference>
<evidence type="ECO:0000256" key="3">
    <source>
        <dbReference type="SAM" id="MobiDB-lite"/>
    </source>
</evidence>
<evidence type="ECO:0000256" key="1">
    <source>
        <dbReference type="ARBA" id="ARBA00022679"/>
    </source>
</evidence>
<keyword evidence="1 2" id="KW-0808">Transferase</keyword>
<feature type="domain" description="DUF5941" evidence="5">
    <location>
        <begin position="488"/>
        <end position="675"/>
    </location>
</feature>
<keyword evidence="4" id="KW-1133">Transmembrane helix</keyword>
<feature type="transmembrane region" description="Helical" evidence="4">
    <location>
        <begin position="579"/>
        <end position="602"/>
    </location>
</feature>
<dbReference type="PROSITE" id="PS00379">
    <property type="entry name" value="CDP_ALCOHOL_P_TRANSF"/>
    <property type="match status" value="1"/>
</dbReference>
<dbReference type="Pfam" id="PF19365">
    <property type="entry name" value="DUF5941"/>
    <property type="match status" value="1"/>
</dbReference>
<dbReference type="InterPro" id="IPR045985">
    <property type="entry name" value="DUF5941"/>
</dbReference>
<feature type="transmembrane region" description="Helical" evidence="4">
    <location>
        <begin position="291"/>
        <end position="310"/>
    </location>
</feature>
<evidence type="ECO:0000313" key="7">
    <source>
        <dbReference type="Proteomes" id="UP001500556"/>
    </source>
</evidence>
<organism evidence="6 7">
    <name type="scientific">Pedococcus ginsenosidimutans</name>
    <dbReference type="NCBI Taxonomy" id="490570"/>
    <lineage>
        <taxon>Bacteria</taxon>
        <taxon>Bacillati</taxon>
        <taxon>Actinomycetota</taxon>
        <taxon>Actinomycetes</taxon>
        <taxon>Micrococcales</taxon>
        <taxon>Intrasporangiaceae</taxon>
        <taxon>Pedococcus</taxon>
    </lineage>
</organism>
<feature type="transmembrane region" description="Helical" evidence="4">
    <location>
        <begin position="265"/>
        <end position="285"/>
    </location>
</feature>
<feature type="transmembrane region" description="Helical" evidence="4">
    <location>
        <begin position="540"/>
        <end position="559"/>
    </location>
</feature>
<feature type="transmembrane region" description="Helical" evidence="4">
    <location>
        <begin position="448"/>
        <end position="466"/>
    </location>
</feature>
<keyword evidence="4" id="KW-0472">Membrane</keyword>
<dbReference type="Gene3D" id="1.20.120.1760">
    <property type="match status" value="1"/>
</dbReference>
<comment type="caution">
    <text evidence="6">The sequence shown here is derived from an EMBL/GenBank/DDBJ whole genome shotgun (WGS) entry which is preliminary data.</text>
</comment>
<accession>A0ABP8YAB8</accession>
<feature type="transmembrane region" description="Helical" evidence="4">
    <location>
        <begin position="650"/>
        <end position="668"/>
    </location>
</feature>
<evidence type="ECO:0000313" key="6">
    <source>
        <dbReference type="EMBL" id="GAA4725244.1"/>
    </source>
</evidence>
<evidence type="ECO:0000259" key="5">
    <source>
        <dbReference type="Pfam" id="PF19365"/>
    </source>
</evidence>
<reference evidence="7" key="1">
    <citation type="journal article" date="2019" name="Int. J. Syst. Evol. Microbiol.">
        <title>The Global Catalogue of Microorganisms (GCM) 10K type strain sequencing project: providing services to taxonomists for standard genome sequencing and annotation.</title>
        <authorList>
            <consortium name="The Broad Institute Genomics Platform"/>
            <consortium name="The Broad Institute Genome Sequencing Center for Infectious Disease"/>
            <person name="Wu L."/>
            <person name="Ma J."/>
        </authorList>
    </citation>
    <scope>NUCLEOTIDE SEQUENCE [LARGE SCALE GENOMIC DNA]</scope>
    <source>
        <strain evidence="7">JCM 18961</strain>
    </source>
</reference>
<evidence type="ECO:0000256" key="2">
    <source>
        <dbReference type="RuleBase" id="RU003750"/>
    </source>
</evidence>
<keyword evidence="4" id="KW-0812">Transmembrane</keyword>
<dbReference type="InterPro" id="IPR048254">
    <property type="entry name" value="CDP_ALCOHOL_P_TRANSF_CS"/>
</dbReference>
<feature type="region of interest" description="Disordered" evidence="3">
    <location>
        <begin position="385"/>
        <end position="413"/>
    </location>
</feature>
<sequence length="691" mass="71371">MTASAGSLVGDDAARTVHGFSGGADVVLLGAPGATPGTAVEASLPDVAASLAELGLPSPLAHLAGAPADQLTWLAEALERSDDVPVVVAAPDLHISHVALLDLLDRPGVRTAALVADPTAIVEGAGLAGRARVGRDGKQVESVGTAHHTVSRPDRALPGVLRVAPGDRAAAAQALRTAAPLADPSWGDDGVAAATLVLVRAGLPVQASPLGPFDWSRGGVRAVGAAGGPWRQRLRGASRGGDGFFSTYAVRPVSRRITGFGLGHGWSPNVVTMVSLGLGVLAALLVATGAWWAWVVAAVVLLVALAVDCVDGEIARFTRRFSPLGAFLDAVGDRVKEYAVLAAVASVAVREGAPGWPVALAAMAAVTVRHLEDYAYEARLRPSRRSRPDLLPADTPHDLGPQDAPTTFGPPPSRRAQAVHWSKKVVHMPIAERYLLISLTLLTRRPMLVLWALLVAVVVAVAWTQGGRVVAVLLRRDPTWGAVVPAAARGELDEQLDLGPLARLVGRLVGPASRPPFVVGLAGAAVLVVAVPLLLWTGPVAASLAAAVVGSALVALGWQPPVHDRLGWQAPAALWVAEALAVGVLVHHTVGVQTAAGFAYVAAVAYHRYDVVYRLRDTGTAPAAWLATAGLGTEGRLIVLLLLATFAPSAVVPVLWVAAVLLAVLYLAESATGWRRWIAAQGDPLATGARR</sequence>